<dbReference type="EMBL" id="OY288114">
    <property type="protein sequence ID" value="CAJ0872005.1"/>
    <property type="molecule type" value="Genomic_DNA"/>
</dbReference>
<dbReference type="AlphaFoldDB" id="A0AA48M100"/>
<organism evidence="1">
    <name type="scientific">freshwater sediment metagenome</name>
    <dbReference type="NCBI Taxonomy" id="556182"/>
    <lineage>
        <taxon>unclassified sequences</taxon>
        <taxon>metagenomes</taxon>
        <taxon>ecological metagenomes</taxon>
    </lineage>
</organism>
<gene>
    <name evidence="1" type="ORF">AMST5_02376</name>
</gene>
<accession>A0AA48M100</accession>
<sequence>MAIFRLPLSGDVPVTVAPWTNLFGSVGNRFSFLNVEVGHSSAPEVERQVLEDVGSYGKQLGRMGDAMRVLLDHFKAEKLSPEEKKVFRALIAMLDEIDDIKRAHGRAAGDEERSSSEKDASR</sequence>
<proteinExistence type="predicted"/>
<evidence type="ECO:0000313" key="1">
    <source>
        <dbReference type="EMBL" id="CAJ0872005.1"/>
    </source>
</evidence>
<reference evidence="1" key="1">
    <citation type="submission" date="2023-07" db="EMBL/GenBank/DDBJ databases">
        <authorList>
            <person name="Pelsma A.J. K."/>
        </authorList>
    </citation>
    <scope>NUCLEOTIDE SEQUENCE</scope>
</reference>
<name>A0AA48M100_9ZZZZ</name>
<protein>
    <submittedName>
        <fullName evidence="1">Uncharacterized protein</fullName>
    </submittedName>
</protein>